<name>A0A0C3C4Q4_HEBCY</name>
<organism evidence="2 3">
    <name type="scientific">Hebeloma cylindrosporum</name>
    <dbReference type="NCBI Taxonomy" id="76867"/>
    <lineage>
        <taxon>Eukaryota</taxon>
        <taxon>Fungi</taxon>
        <taxon>Dikarya</taxon>
        <taxon>Basidiomycota</taxon>
        <taxon>Agaricomycotina</taxon>
        <taxon>Agaricomycetes</taxon>
        <taxon>Agaricomycetidae</taxon>
        <taxon>Agaricales</taxon>
        <taxon>Agaricineae</taxon>
        <taxon>Hymenogastraceae</taxon>
        <taxon>Hebeloma</taxon>
    </lineage>
</organism>
<feature type="compositionally biased region" description="Basic and acidic residues" evidence="1">
    <location>
        <begin position="52"/>
        <end position="61"/>
    </location>
</feature>
<dbReference type="Proteomes" id="UP000053424">
    <property type="component" value="Unassembled WGS sequence"/>
</dbReference>
<feature type="region of interest" description="Disordered" evidence="1">
    <location>
        <begin position="87"/>
        <end position="119"/>
    </location>
</feature>
<sequence length="585" mass="64001">MATIVERPMSAFSELQPRRLSHSQANRRESIEIIDVDAFDPAPAASSSSRLAADRPARRAPPETISLVDSDSDSEIEFFGPTLMAGHDVDASRSHRRFISPRPPNGTGAFNPTPPPLPAIPQRLAAQTSFPIRQTPPTNLLPSRPVVPNAEPFAFENSMRSALAGPSNNARRQEAPRPAPRSHHLPSMGLGGPLIADNRDQLLHHRARNLVRRATSLIRNSAGSSTSVRPIIRRNPRNGTRNAIHFPYIADDSDNDHILGMLFDDDLEAGWQPLSWTDMTGRQLLVKEAREKEQYHQSYTHPSRPEPGFTFDFTMPDGNDTTRASFFPPTSKDDPIILDDDEEEVVATSSKDDTSLSSTSVTKEKETSSSGGQISSLLVCAKCLDPLILNAALLSDEAPFKRVWALRCGHLIDEKCLNELGTPPTQEEEASFSVDRKGKGKANMMLPSMPYGESMPEYVVPEPTPTIRSRLRSSHLNSSTSSPSTSPSSIMPGHFPIAPTTTFEDDHANLTKKRRRVSGNNKKSKIEEEFEWKCPVASCGLVHVSVKVGGVWGPEKQPEVSDTSSAAARAKAALAKPRGAIQVFA</sequence>
<reference evidence="3" key="2">
    <citation type="submission" date="2015-01" db="EMBL/GenBank/DDBJ databases">
        <title>Evolutionary Origins and Diversification of the Mycorrhizal Mutualists.</title>
        <authorList>
            <consortium name="DOE Joint Genome Institute"/>
            <consortium name="Mycorrhizal Genomics Consortium"/>
            <person name="Kohler A."/>
            <person name="Kuo A."/>
            <person name="Nagy L.G."/>
            <person name="Floudas D."/>
            <person name="Copeland A."/>
            <person name="Barry K.W."/>
            <person name="Cichocki N."/>
            <person name="Veneault-Fourrey C."/>
            <person name="LaButti K."/>
            <person name="Lindquist E.A."/>
            <person name="Lipzen A."/>
            <person name="Lundell T."/>
            <person name="Morin E."/>
            <person name="Murat C."/>
            <person name="Riley R."/>
            <person name="Ohm R."/>
            <person name="Sun H."/>
            <person name="Tunlid A."/>
            <person name="Henrissat B."/>
            <person name="Grigoriev I.V."/>
            <person name="Hibbett D.S."/>
            <person name="Martin F."/>
        </authorList>
    </citation>
    <scope>NUCLEOTIDE SEQUENCE [LARGE SCALE GENOMIC DNA]</scope>
    <source>
        <strain evidence="3">h7</strain>
    </source>
</reference>
<dbReference type="STRING" id="686832.A0A0C3C4Q4"/>
<evidence type="ECO:0000313" key="2">
    <source>
        <dbReference type="EMBL" id="KIM39234.1"/>
    </source>
</evidence>
<feature type="region of interest" description="Disordered" evidence="1">
    <location>
        <begin position="344"/>
        <end position="369"/>
    </location>
</feature>
<evidence type="ECO:0000256" key="1">
    <source>
        <dbReference type="SAM" id="MobiDB-lite"/>
    </source>
</evidence>
<reference evidence="2 3" key="1">
    <citation type="submission" date="2014-04" db="EMBL/GenBank/DDBJ databases">
        <authorList>
            <consortium name="DOE Joint Genome Institute"/>
            <person name="Kuo A."/>
            <person name="Gay G."/>
            <person name="Dore J."/>
            <person name="Kohler A."/>
            <person name="Nagy L.G."/>
            <person name="Floudas D."/>
            <person name="Copeland A."/>
            <person name="Barry K.W."/>
            <person name="Cichocki N."/>
            <person name="Veneault-Fourrey C."/>
            <person name="LaButti K."/>
            <person name="Lindquist E.A."/>
            <person name="Lipzen A."/>
            <person name="Lundell T."/>
            <person name="Morin E."/>
            <person name="Murat C."/>
            <person name="Sun H."/>
            <person name="Tunlid A."/>
            <person name="Henrissat B."/>
            <person name="Grigoriev I.V."/>
            <person name="Hibbett D.S."/>
            <person name="Martin F."/>
            <person name="Nordberg H.P."/>
            <person name="Cantor M.N."/>
            <person name="Hua S.X."/>
        </authorList>
    </citation>
    <scope>NUCLEOTIDE SEQUENCE [LARGE SCALE GENOMIC DNA]</scope>
    <source>
        <strain evidence="3">h7</strain>
    </source>
</reference>
<feature type="compositionally biased region" description="Low complexity" evidence="1">
    <location>
        <begin position="39"/>
        <end position="51"/>
    </location>
</feature>
<feature type="region of interest" description="Disordered" evidence="1">
    <location>
        <begin position="293"/>
        <end position="315"/>
    </location>
</feature>
<dbReference type="EMBL" id="KN831786">
    <property type="protein sequence ID" value="KIM39234.1"/>
    <property type="molecule type" value="Genomic_DNA"/>
</dbReference>
<dbReference type="AlphaFoldDB" id="A0A0C3C4Q4"/>
<accession>A0A0C3C4Q4</accession>
<gene>
    <name evidence="2" type="ORF">M413DRAFT_447182</name>
</gene>
<dbReference type="HOGENOM" id="CLU_016306_0_0_1"/>
<protein>
    <submittedName>
        <fullName evidence="2">Uncharacterized protein</fullName>
    </submittedName>
</protein>
<feature type="region of interest" description="Disordered" evidence="1">
    <location>
        <begin position="163"/>
        <end position="193"/>
    </location>
</feature>
<dbReference type="OrthoDB" id="2507647at2759"/>
<feature type="region of interest" description="Disordered" evidence="1">
    <location>
        <begin position="1"/>
        <end position="72"/>
    </location>
</feature>
<evidence type="ECO:0000313" key="3">
    <source>
        <dbReference type="Proteomes" id="UP000053424"/>
    </source>
</evidence>
<proteinExistence type="predicted"/>
<feature type="region of interest" description="Disordered" evidence="1">
    <location>
        <begin position="471"/>
        <end position="507"/>
    </location>
</feature>
<keyword evidence="3" id="KW-1185">Reference proteome</keyword>
<feature type="compositionally biased region" description="Low complexity" evidence="1">
    <location>
        <begin position="474"/>
        <end position="489"/>
    </location>
</feature>